<dbReference type="SUPFAM" id="SSF57850">
    <property type="entry name" value="RING/U-box"/>
    <property type="match status" value="1"/>
</dbReference>
<evidence type="ECO:0000259" key="10">
    <source>
        <dbReference type="PROSITE" id="PS50089"/>
    </source>
</evidence>
<evidence type="ECO:0000256" key="2">
    <source>
        <dbReference type="ARBA" id="ARBA00012483"/>
    </source>
</evidence>
<evidence type="ECO:0000256" key="4">
    <source>
        <dbReference type="ARBA" id="ARBA00022723"/>
    </source>
</evidence>
<dbReference type="Proteomes" id="UP001149090">
    <property type="component" value="Unassembled WGS sequence"/>
</dbReference>
<accession>A0A9Q0R420</accession>
<comment type="caution">
    <text evidence="11">The sequence shown here is derived from an EMBL/GenBank/DDBJ whole genome shotgun (WGS) entry which is preliminary data.</text>
</comment>
<dbReference type="EC" id="2.3.2.27" evidence="2"/>
<feature type="domain" description="RING-type" evidence="10">
    <location>
        <begin position="23"/>
        <end position="62"/>
    </location>
</feature>
<evidence type="ECO:0000256" key="6">
    <source>
        <dbReference type="ARBA" id="ARBA00022833"/>
    </source>
</evidence>
<reference evidence="11" key="1">
    <citation type="submission" date="2022-10" db="EMBL/GenBank/DDBJ databases">
        <title>Novel sulphate-reducing endosymbionts in the free-living metamonad Anaeramoeba.</title>
        <authorList>
            <person name="Jerlstrom-Hultqvist J."/>
            <person name="Cepicka I."/>
            <person name="Gallot-Lavallee L."/>
            <person name="Salas-Leiva D."/>
            <person name="Curtis B.A."/>
            <person name="Zahonova K."/>
            <person name="Pipaliya S."/>
            <person name="Dacks J."/>
            <person name="Roger A.J."/>
        </authorList>
    </citation>
    <scope>NUCLEOTIDE SEQUENCE</scope>
    <source>
        <strain evidence="11">BMAN</strain>
    </source>
</reference>
<protein>
    <recommendedName>
        <fullName evidence="2">RING-type E3 ubiquitin transferase</fullName>
        <ecNumber evidence="2">2.3.2.27</ecNumber>
    </recommendedName>
</protein>
<dbReference type="GO" id="GO:0006513">
    <property type="term" value="P:protein monoubiquitination"/>
    <property type="evidence" value="ECO:0007669"/>
    <property type="project" value="TreeGrafter"/>
</dbReference>
<gene>
    <name evidence="11" type="ORF">M0811_03522</name>
</gene>
<dbReference type="InterPro" id="IPR001841">
    <property type="entry name" value="Znf_RING"/>
</dbReference>
<dbReference type="PANTHER" id="PTHR46077:SF1">
    <property type="entry name" value="TOP1 BINDING ARGININE_SERINE RICH PROTEIN, E3 UBIQUITIN LIGASE"/>
    <property type="match status" value="1"/>
</dbReference>
<dbReference type="PROSITE" id="PS50089">
    <property type="entry name" value="ZF_RING_2"/>
    <property type="match status" value="1"/>
</dbReference>
<dbReference type="GO" id="GO:0061630">
    <property type="term" value="F:ubiquitin protein ligase activity"/>
    <property type="evidence" value="ECO:0007669"/>
    <property type="project" value="UniProtKB-EC"/>
</dbReference>
<keyword evidence="8" id="KW-0804">Transcription</keyword>
<dbReference type="PROSITE" id="PS00518">
    <property type="entry name" value="ZF_RING_1"/>
    <property type="match status" value="1"/>
</dbReference>
<dbReference type="GO" id="GO:0000209">
    <property type="term" value="P:protein polyubiquitination"/>
    <property type="evidence" value="ECO:0007669"/>
    <property type="project" value="TreeGrafter"/>
</dbReference>
<comment type="catalytic activity">
    <reaction evidence="1">
        <text>S-ubiquitinyl-[E2 ubiquitin-conjugating enzyme]-L-cysteine + [acceptor protein]-L-lysine = [E2 ubiquitin-conjugating enzyme]-L-cysteine + N(6)-ubiquitinyl-[acceptor protein]-L-lysine.</text>
        <dbReference type="EC" id="2.3.2.27"/>
    </reaction>
</comment>
<dbReference type="Pfam" id="PF00097">
    <property type="entry name" value="zf-C3HC4"/>
    <property type="match status" value="1"/>
</dbReference>
<dbReference type="SMART" id="SM00184">
    <property type="entry name" value="RING"/>
    <property type="match status" value="1"/>
</dbReference>
<dbReference type="OMA" id="SMQTYDT"/>
<evidence type="ECO:0000256" key="9">
    <source>
        <dbReference type="PROSITE-ProRule" id="PRU00175"/>
    </source>
</evidence>
<evidence type="ECO:0000313" key="12">
    <source>
        <dbReference type="Proteomes" id="UP001149090"/>
    </source>
</evidence>
<evidence type="ECO:0000256" key="8">
    <source>
        <dbReference type="ARBA" id="ARBA00023163"/>
    </source>
</evidence>
<keyword evidence="5 9" id="KW-0863">Zinc-finger</keyword>
<dbReference type="OrthoDB" id="6509683at2759"/>
<keyword evidence="4" id="KW-0479">Metal-binding</keyword>
<keyword evidence="6" id="KW-0862">Zinc</keyword>
<sequence>MKKITDLKQLKEKYRYKTEDETCPICKSKYQDQTMLDKCFHSFCFTCIGSWAKISQLCPLCKSKYTSVIHNIVADSEFKRIPIEEFRKIDLKNFSNQKNMEKNPFMICNIEDYKRMLYNFYFDPVFEFVEKTSSFDIQQFPKLQKRIKDFVHFELKFVLESFGFNNEKEKNIQKQNQDSNFDIIMDYIISVIFEFGVDEEILKKKLTEFLFEKTNIFIKELMAFLHVNEELENYNRKLIEIIKEIILGKEEKEK</sequence>
<dbReference type="PANTHER" id="PTHR46077">
    <property type="entry name" value="E3 UBIQUITIN-PROTEIN LIGASE TOPORS"/>
    <property type="match status" value="1"/>
</dbReference>
<dbReference type="Gene3D" id="3.30.40.10">
    <property type="entry name" value="Zinc/RING finger domain, C3HC4 (zinc finger)"/>
    <property type="match status" value="1"/>
</dbReference>
<organism evidence="11 12">
    <name type="scientific">Anaeramoeba ignava</name>
    <name type="common">Anaerobic marine amoeba</name>
    <dbReference type="NCBI Taxonomy" id="1746090"/>
    <lineage>
        <taxon>Eukaryota</taxon>
        <taxon>Metamonada</taxon>
        <taxon>Anaeramoebidae</taxon>
        <taxon>Anaeramoeba</taxon>
    </lineage>
</organism>
<evidence type="ECO:0000256" key="3">
    <source>
        <dbReference type="ARBA" id="ARBA00022679"/>
    </source>
</evidence>
<dbReference type="EMBL" id="JAPDFW010000147">
    <property type="protein sequence ID" value="KAJ5066189.1"/>
    <property type="molecule type" value="Genomic_DNA"/>
</dbReference>
<dbReference type="AlphaFoldDB" id="A0A9Q0R420"/>
<keyword evidence="7" id="KW-0805">Transcription regulation</keyword>
<dbReference type="InterPro" id="IPR013083">
    <property type="entry name" value="Znf_RING/FYVE/PHD"/>
</dbReference>
<proteinExistence type="predicted"/>
<evidence type="ECO:0000313" key="11">
    <source>
        <dbReference type="EMBL" id="KAJ5066189.1"/>
    </source>
</evidence>
<dbReference type="InterPro" id="IPR017907">
    <property type="entry name" value="Znf_RING_CS"/>
</dbReference>
<keyword evidence="12" id="KW-1185">Reference proteome</keyword>
<keyword evidence="3" id="KW-0808">Transferase</keyword>
<evidence type="ECO:0000256" key="5">
    <source>
        <dbReference type="ARBA" id="ARBA00022771"/>
    </source>
</evidence>
<evidence type="ECO:0000256" key="1">
    <source>
        <dbReference type="ARBA" id="ARBA00000900"/>
    </source>
</evidence>
<dbReference type="InterPro" id="IPR018957">
    <property type="entry name" value="Znf_C3HC4_RING-type"/>
</dbReference>
<name>A0A9Q0R420_ANAIG</name>
<dbReference type="GO" id="GO:0008270">
    <property type="term" value="F:zinc ion binding"/>
    <property type="evidence" value="ECO:0007669"/>
    <property type="project" value="UniProtKB-KW"/>
</dbReference>
<evidence type="ECO:0000256" key="7">
    <source>
        <dbReference type="ARBA" id="ARBA00023015"/>
    </source>
</evidence>